<dbReference type="InterPro" id="IPR041662">
    <property type="entry name" value="SusD-like_2"/>
</dbReference>
<keyword evidence="1" id="KW-0449">Lipoprotein</keyword>
<dbReference type="Gene3D" id="1.25.40.390">
    <property type="match status" value="1"/>
</dbReference>
<reference evidence="1 2" key="1">
    <citation type="journal article" date="2014" name="Int. J. Syst. Evol. Microbiol.">
        <title>Complete genome sequence of Corynebacterium casei LMG S-19264T (=DSM 44701T), isolated from a smear-ripened cheese.</title>
        <authorList>
            <consortium name="US DOE Joint Genome Institute (JGI-PGF)"/>
            <person name="Walter F."/>
            <person name="Albersmeier A."/>
            <person name="Kalinowski J."/>
            <person name="Ruckert C."/>
        </authorList>
    </citation>
    <scope>NUCLEOTIDE SEQUENCE [LARGE SCALE GENOMIC DNA]</scope>
    <source>
        <strain evidence="1 2">CECT 8670</strain>
    </source>
</reference>
<evidence type="ECO:0000313" key="2">
    <source>
        <dbReference type="Proteomes" id="UP001228636"/>
    </source>
</evidence>
<dbReference type="SUPFAM" id="SSF48452">
    <property type="entry name" value="TPR-like"/>
    <property type="match status" value="1"/>
</dbReference>
<name>A0AAJ1QX46_9FLAO</name>
<dbReference type="Pfam" id="PF12771">
    <property type="entry name" value="SusD-like_2"/>
    <property type="match status" value="1"/>
</dbReference>
<dbReference type="EMBL" id="JAUFQH010000005">
    <property type="protein sequence ID" value="MDN3619201.1"/>
    <property type="molecule type" value="Genomic_DNA"/>
</dbReference>
<dbReference type="Proteomes" id="UP001228636">
    <property type="component" value="Unassembled WGS sequence"/>
</dbReference>
<dbReference type="AlphaFoldDB" id="A0AAJ1QX46"/>
<dbReference type="InterPro" id="IPR011990">
    <property type="entry name" value="TPR-like_helical_dom_sf"/>
</dbReference>
<gene>
    <name evidence="1" type="ORF">QWY81_07005</name>
</gene>
<sequence length="479" mass="53816">MKKIIIKPTYLFLLSFVVFCLSGCDGITDINEDPLAATSVTPSLLFPEVIANMSSQRVIELAGSNMHAQQWAGSSGTWLSRSRYTLGTASLNNAWTIWYTTCIKNLSLVELLVERDNPKNVYIIAQAKILEGFIYSNLTQIWGEVPFTQGGNPAEYPYPEFDSQDVVMEGVIDLMDEAIAILEQDVDSDIVTDLIFEGDKEAWIRWAYSLKFKMLMFMANVKPQEVSSELQALVNSPLILTNEQEANLIYSNEIGNENHLYRFLTTNWAGVNKSWYAGRPLVDLMNALNDPRRATYFELNRNNIYAGIYQGNTGVASVSKINTDNMVKADSPDRYSTASETKFLLADAAANGYVSGGLSQANTWFLEGITLALGYYDGSTEEILQTDKDTYLVSFPDLSTLTKEEALDYINDQHYISLFGNGIEAWNQWKRTKSVDITIPTNSSATDFIRRYTYPRDESAANINIPTGVTIEDPMWYEK</sequence>
<proteinExistence type="predicted"/>
<evidence type="ECO:0000313" key="1">
    <source>
        <dbReference type="EMBL" id="MDN3619201.1"/>
    </source>
</evidence>
<dbReference type="RefSeq" id="WP_261973927.1">
    <property type="nucleotide sequence ID" value="NZ_CP103460.1"/>
</dbReference>
<accession>A0AAJ1QX46</accession>
<comment type="caution">
    <text evidence="1">The sequence shown here is derived from an EMBL/GenBank/DDBJ whole genome shotgun (WGS) entry which is preliminary data.</text>
</comment>
<protein>
    <submittedName>
        <fullName evidence="1">SusD/RagB family nutrient-binding outer membrane lipoprotein</fullName>
    </submittedName>
</protein>
<organism evidence="1 2">
    <name type="scientific">Polaribacter sejongensis</name>
    <dbReference type="NCBI Taxonomy" id="985043"/>
    <lineage>
        <taxon>Bacteria</taxon>
        <taxon>Pseudomonadati</taxon>
        <taxon>Bacteroidota</taxon>
        <taxon>Flavobacteriia</taxon>
        <taxon>Flavobacteriales</taxon>
        <taxon>Flavobacteriaceae</taxon>
    </lineage>
</organism>